<proteinExistence type="predicted"/>
<name>A0ACC3NME2_9PEZI</name>
<dbReference type="Proteomes" id="UP001281147">
    <property type="component" value="Unassembled WGS sequence"/>
</dbReference>
<reference evidence="1" key="1">
    <citation type="submission" date="2023-07" db="EMBL/GenBank/DDBJ databases">
        <title>Black Yeasts Isolated from many extreme environments.</title>
        <authorList>
            <person name="Coleine C."/>
            <person name="Stajich J.E."/>
            <person name="Selbmann L."/>
        </authorList>
    </citation>
    <scope>NUCLEOTIDE SEQUENCE</scope>
    <source>
        <strain evidence="1">CCFEE 5714</strain>
    </source>
</reference>
<organism evidence="1 2">
    <name type="scientific">Vermiconidia calcicola</name>
    <dbReference type="NCBI Taxonomy" id="1690605"/>
    <lineage>
        <taxon>Eukaryota</taxon>
        <taxon>Fungi</taxon>
        <taxon>Dikarya</taxon>
        <taxon>Ascomycota</taxon>
        <taxon>Pezizomycotina</taxon>
        <taxon>Dothideomycetes</taxon>
        <taxon>Dothideomycetidae</taxon>
        <taxon>Mycosphaerellales</taxon>
        <taxon>Extremaceae</taxon>
        <taxon>Vermiconidia</taxon>
    </lineage>
</organism>
<comment type="caution">
    <text evidence="1">The sequence shown here is derived from an EMBL/GenBank/DDBJ whole genome shotgun (WGS) entry which is preliminary data.</text>
</comment>
<evidence type="ECO:0000313" key="2">
    <source>
        <dbReference type="Proteomes" id="UP001281147"/>
    </source>
</evidence>
<gene>
    <name evidence="1" type="ORF">LTR37_004692</name>
</gene>
<sequence>MAETQGTPGDNLHRNTIAERIPSEVFVVRSEWTNEGFLGYHHTLATFATMREAVKYAEANVEEMARLTSGEFTRAERDLRYDLFFGEFESAEMCVEEDRNREWIVSWGGTHVMKYRVEKSRVYRQASRAVVEAFSKAMFDEITLLKES</sequence>
<accession>A0ACC3NME2</accession>
<protein>
    <submittedName>
        <fullName evidence="1">Uncharacterized protein</fullName>
    </submittedName>
</protein>
<dbReference type="EMBL" id="JAUTXU010000028">
    <property type="protein sequence ID" value="KAK3719128.1"/>
    <property type="molecule type" value="Genomic_DNA"/>
</dbReference>
<evidence type="ECO:0000313" key="1">
    <source>
        <dbReference type="EMBL" id="KAK3719128.1"/>
    </source>
</evidence>
<keyword evidence="2" id="KW-1185">Reference proteome</keyword>